<gene>
    <name evidence="1" type="ORF">HPB47_010868</name>
</gene>
<name>A0AC60NY18_IXOPE</name>
<evidence type="ECO:0000313" key="1">
    <source>
        <dbReference type="EMBL" id="KAG0412007.1"/>
    </source>
</evidence>
<comment type="caution">
    <text evidence="1">The sequence shown here is derived from an EMBL/GenBank/DDBJ whole genome shotgun (WGS) entry which is preliminary data.</text>
</comment>
<dbReference type="Proteomes" id="UP000805193">
    <property type="component" value="Unassembled WGS sequence"/>
</dbReference>
<dbReference type="EMBL" id="JABSTQ010011384">
    <property type="protein sequence ID" value="KAG0412007.1"/>
    <property type="molecule type" value="Genomic_DNA"/>
</dbReference>
<sequence>MSQDPVERFFGKVRQVGCQNDHPNMPTFPQSIQESEPPILSFAGFKAVYQDDEPRPAQPIVELRQCLHGEISTSKRPSRS</sequence>
<proteinExistence type="predicted"/>
<accession>A0AC60NY18</accession>
<evidence type="ECO:0000313" key="2">
    <source>
        <dbReference type="Proteomes" id="UP000805193"/>
    </source>
</evidence>
<reference evidence="1 2" key="1">
    <citation type="journal article" date="2020" name="Cell">
        <title>Large-Scale Comparative Analyses of Tick Genomes Elucidate Their Genetic Diversity and Vector Capacities.</title>
        <authorList>
            <consortium name="Tick Genome and Microbiome Consortium (TIGMIC)"/>
            <person name="Jia N."/>
            <person name="Wang J."/>
            <person name="Shi W."/>
            <person name="Du L."/>
            <person name="Sun Y."/>
            <person name="Zhan W."/>
            <person name="Jiang J.F."/>
            <person name="Wang Q."/>
            <person name="Zhang B."/>
            <person name="Ji P."/>
            <person name="Bell-Sakyi L."/>
            <person name="Cui X.M."/>
            <person name="Yuan T.T."/>
            <person name="Jiang B.G."/>
            <person name="Yang W.F."/>
            <person name="Lam T.T."/>
            <person name="Chang Q.C."/>
            <person name="Ding S.J."/>
            <person name="Wang X.J."/>
            <person name="Zhu J.G."/>
            <person name="Ruan X.D."/>
            <person name="Zhao L."/>
            <person name="Wei J.T."/>
            <person name="Ye R.Z."/>
            <person name="Que T.C."/>
            <person name="Du C.H."/>
            <person name="Zhou Y.H."/>
            <person name="Cheng J.X."/>
            <person name="Dai P.F."/>
            <person name="Guo W.B."/>
            <person name="Han X.H."/>
            <person name="Huang E.J."/>
            <person name="Li L.F."/>
            <person name="Wei W."/>
            <person name="Gao Y.C."/>
            <person name="Liu J.Z."/>
            <person name="Shao H.Z."/>
            <person name="Wang X."/>
            <person name="Wang C.C."/>
            <person name="Yang T.C."/>
            <person name="Huo Q.B."/>
            <person name="Li W."/>
            <person name="Chen H.Y."/>
            <person name="Chen S.E."/>
            <person name="Zhou L.G."/>
            <person name="Ni X.B."/>
            <person name="Tian J.H."/>
            <person name="Sheng Y."/>
            <person name="Liu T."/>
            <person name="Pan Y.S."/>
            <person name="Xia L.Y."/>
            <person name="Li J."/>
            <person name="Zhao F."/>
            <person name="Cao W.C."/>
        </authorList>
    </citation>
    <scope>NUCLEOTIDE SEQUENCE [LARGE SCALE GENOMIC DNA]</scope>
    <source>
        <strain evidence="1">Iper-2018</strain>
    </source>
</reference>
<protein>
    <submittedName>
        <fullName evidence="1">Uncharacterized protein</fullName>
    </submittedName>
</protein>
<keyword evidence="2" id="KW-1185">Reference proteome</keyword>
<organism evidence="1 2">
    <name type="scientific">Ixodes persulcatus</name>
    <name type="common">Taiga tick</name>
    <dbReference type="NCBI Taxonomy" id="34615"/>
    <lineage>
        <taxon>Eukaryota</taxon>
        <taxon>Metazoa</taxon>
        <taxon>Ecdysozoa</taxon>
        <taxon>Arthropoda</taxon>
        <taxon>Chelicerata</taxon>
        <taxon>Arachnida</taxon>
        <taxon>Acari</taxon>
        <taxon>Parasitiformes</taxon>
        <taxon>Ixodida</taxon>
        <taxon>Ixodoidea</taxon>
        <taxon>Ixodidae</taxon>
        <taxon>Ixodinae</taxon>
        <taxon>Ixodes</taxon>
    </lineage>
</organism>